<feature type="compositionally biased region" description="Low complexity" evidence="1">
    <location>
        <begin position="48"/>
        <end position="64"/>
    </location>
</feature>
<evidence type="ECO:0000313" key="2">
    <source>
        <dbReference type="EMBL" id="MFD2905825.1"/>
    </source>
</evidence>
<accession>A0ABW5Z0B0</accession>
<sequence length="64" mass="7541">MNEKRLQKELYVAPKIEWILIEMESCFGFYPEKLSYEDKGEIKSSLSTNKTKTVTQTTKNNLKH</sequence>
<dbReference type="Proteomes" id="UP001597509">
    <property type="component" value="Unassembled WGS sequence"/>
</dbReference>
<proteinExistence type="predicted"/>
<dbReference type="EMBL" id="JBHUPE010000007">
    <property type="protein sequence ID" value="MFD2905825.1"/>
    <property type="molecule type" value="Genomic_DNA"/>
</dbReference>
<evidence type="ECO:0000256" key="1">
    <source>
        <dbReference type="SAM" id="MobiDB-lite"/>
    </source>
</evidence>
<evidence type="ECO:0000313" key="3">
    <source>
        <dbReference type="Proteomes" id="UP001597509"/>
    </source>
</evidence>
<reference evidence="3" key="1">
    <citation type="journal article" date="2019" name="Int. J. Syst. Evol. Microbiol.">
        <title>The Global Catalogue of Microorganisms (GCM) 10K type strain sequencing project: providing services to taxonomists for standard genome sequencing and annotation.</title>
        <authorList>
            <consortium name="The Broad Institute Genomics Platform"/>
            <consortium name="The Broad Institute Genome Sequencing Center for Infectious Disease"/>
            <person name="Wu L."/>
            <person name="Ma J."/>
        </authorList>
    </citation>
    <scope>NUCLEOTIDE SEQUENCE [LARGE SCALE GENOMIC DNA]</scope>
    <source>
        <strain evidence="3">KCTC 22209</strain>
    </source>
</reference>
<gene>
    <name evidence="2" type="ORF">ACFS6I_17995</name>
</gene>
<keyword evidence="3" id="KW-1185">Reference proteome</keyword>
<name>A0ABW5Z0B0_9SPHI</name>
<comment type="caution">
    <text evidence="2">The sequence shown here is derived from an EMBL/GenBank/DDBJ whole genome shotgun (WGS) entry which is preliminary data.</text>
</comment>
<protein>
    <submittedName>
        <fullName evidence="2">Uncharacterized protein</fullName>
    </submittedName>
</protein>
<organism evidence="2 3">
    <name type="scientific">Sphingobacterium anhuiense</name>
    <dbReference type="NCBI Taxonomy" id="493780"/>
    <lineage>
        <taxon>Bacteria</taxon>
        <taxon>Pseudomonadati</taxon>
        <taxon>Bacteroidota</taxon>
        <taxon>Sphingobacteriia</taxon>
        <taxon>Sphingobacteriales</taxon>
        <taxon>Sphingobacteriaceae</taxon>
        <taxon>Sphingobacterium</taxon>
    </lineage>
</organism>
<dbReference type="RefSeq" id="WP_380922677.1">
    <property type="nucleotide sequence ID" value="NZ_JBHUPE010000007.1"/>
</dbReference>
<feature type="region of interest" description="Disordered" evidence="1">
    <location>
        <begin position="40"/>
        <end position="64"/>
    </location>
</feature>